<dbReference type="GeneID" id="54408666"/>
<dbReference type="RefSeq" id="XP_033523384.1">
    <property type="nucleotide sequence ID" value="XM_033668234.1"/>
</dbReference>
<dbReference type="Proteomes" id="UP000799771">
    <property type="component" value="Unassembled WGS sequence"/>
</dbReference>
<keyword evidence="3" id="KW-1185">Reference proteome</keyword>
<accession>A0A6A6ACZ8</accession>
<proteinExistence type="predicted"/>
<organism evidence="2 3">
    <name type="scientific">Dothidotthia symphoricarpi CBS 119687</name>
    <dbReference type="NCBI Taxonomy" id="1392245"/>
    <lineage>
        <taxon>Eukaryota</taxon>
        <taxon>Fungi</taxon>
        <taxon>Dikarya</taxon>
        <taxon>Ascomycota</taxon>
        <taxon>Pezizomycotina</taxon>
        <taxon>Dothideomycetes</taxon>
        <taxon>Pleosporomycetidae</taxon>
        <taxon>Pleosporales</taxon>
        <taxon>Dothidotthiaceae</taxon>
        <taxon>Dothidotthia</taxon>
    </lineage>
</organism>
<reference evidence="2" key="1">
    <citation type="journal article" date="2020" name="Stud. Mycol.">
        <title>101 Dothideomycetes genomes: a test case for predicting lifestyles and emergence of pathogens.</title>
        <authorList>
            <person name="Haridas S."/>
            <person name="Albert R."/>
            <person name="Binder M."/>
            <person name="Bloem J."/>
            <person name="Labutti K."/>
            <person name="Salamov A."/>
            <person name="Andreopoulos B."/>
            <person name="Baker S."/>
            <person name="Barry K."/>
            <person name="Bills G."/>
            <person name="Bluhm B."/>
            <person name="Cannon C."/>
            <person name="Castanera R."/>
            <person name="Culley D."/>
            <person name="Daum C."/>
            <person name="Ezra D."/>
            <person name="Gonzalez J."/>
            <person name="Henrissat B."/>
            <person name="Kuo A."/>
            <person name="Liang C."/>
            <person name="Lipzen A."/>
            <person name="Lutzoni F."/>
            <person name="Magnuson J."/>
            <person name="Mondo S."/>
            <person name="Nolan M."/>
            <person name="Ohm R."/>
            <person name="Pangilinan J."/>
            <person name="Park H.-J."/>
            <person name="Ramirez L."/>
            <person name="Alfaro M."/>
            <person name="Sun H."/>
            <person name="Tritt A."/>
            <person name="Yoshinaga Y."/>
            <person name="Zwiers L.-H."/>
            <person name="Turgeon B."/>
            <person name="Goodwin S."/>
            <person name="Spatafora J."/>
            <person name="Crous P."/>
            <person name="Grigoriev I."/>
        </authorList>
    </citation>
    <scope>NUCLEOTIDE SEQUENCE</scope>
    <source>
        <strain evidence="2">CBS 119687</strain>
    </source>
</reference>
<evidence type="ECO:0000313" key="3">
    <source>
        <dbReference type="Proteomes" id="UP000799771"/>
    </source>
</evidence>
<dbReference type="AlphaFoldDB" id="A0A6A6ACZ8"/>
<name>A0A6A6ACZ8_9PLEO</name>
<feature type="compositionally biased region" description="Low complexity" evidence="1">
    <location>
        <begin position="7"/>
        <end position="22"/>
    </location>
</feature>
<evidence type="ECO:0000256" key="1">
    <source>
        <dbReference type="SAM" id="MobiDB-lite"/>
    </source>
</evidence>
<sequence>MYKSRLPSIPSPIQFSPSQPSSKLSPYTPSKTTQHAPPPRPNNAPLPAKKQG</sequence>
<dbReference type="EMBL" id="ML977507">
    <property type="protein sequence ID" value="KAF2128995.1"/>
    <property type="molecule type" value="Genomic_DNA"/>
</dbReference>
<protein>
    <submittedName>
        <fullName evidence="2">Uncharacterized protein</fullName>
    </submittedName>
</protein>
<feature type="compositionally biased region" description="Polar residues" evidence="1">
    <location>
        <begin position="23"/>
        <end position="35"/>
    </location>
</feature>
<evidence type="ECO:0000313" key="2">
    <source>
        <dbReference type="EMBL" id="KAF2128995.1"/>
    </source>
</evidence>
<gene>
    <name evidence="2" type="ORF">P153DRAFT_367280</name>
</gene>
<feature type="region of interest" description="Disordered" evidence="1">
    <location>
        <begin position="1"/>
        <end position="52"/>
    </location>
</feature>